<evidence type="ECO:0000256" key="14">
    <source>
        <dbReference type="RuleBase" id="RU000461"/>
    </source>
</evidence>
<keyword evidence="6 13" id="KW-0479">Metal-binding</keyword>
<evidence type="ECO:0000256" key="9">
    <source>
        <dbReference type="ARBA" id="ARBA00023002"/>
    </source>
</evidence>
<evidence type="ECO:0000256" key="6">
    <source>
        <dbReference type="ARBA" id="ARBA00022723"/>
    </source>
</evidence>
<comment type="caution">
    <text evidence="15">The sequence shown here is derived from an EMBL/GenBank/DDBJ whole genome shotgun (WGS) entry which is preliminary data.</text>
</comment>
<feature type="binding site" description="axial binding residue" evidence="13">
    <location>
        <position position="65"/>
    </location>
    <ligand>
        <name>heme</name>
        <dbReference type="ChEBI" id="CHEBI:30413"/>
    </ligand>
    <ligandPart>
        <name>Fe</name>
        <dbReference type="ChEBI" id="CHEBI:18248"/>
    </ligandPart>
</feature>
<evidence type="ECO:0000313" key="16">
    <source>
        <dbReference type="Proteomes" id="UP000770661"/>
    </source>
</evidence>
<dbReference type="GO" id="GO:0004497">
    <property type="term" value="F:monooxygenase activity"/>
    <property type="evidence" value="ECO:0007669"/>
    <property type="project" value="UniProtKB-KW"/>
</dbReference>
<evidence type="ECO:0000256" key="2">
    <source>
        <dbReference type="ARBA" id="ARBA00004174"/>
    </source>
</evidence>
<reference evidence="15" key="1">
    <citation type="submission" date="2020-07" db="EMBL/GenBank/DDBJ databases">
        <title>The High-quality genome of the commercially important snow crab, Chionoecetes opilio.</title>
        <authorList>
            <person name="Jeong J.-H."/>
            <person name="Ryu S."/>
        </authorList>
    </citation>
    <scope>NUCLEOTIDE SEQUENCE</scope>
    <source>
        <strain evidence="15">MADBK_172401_WGS</strain>
        <tissue evidence="15">Digestive gland</tissue>
    </source>
</reference>
<sequence length="123" mass="13826">MSRLPGTDLTLQPGDLVQVPIWCLHHDPRHWPDPEAFIPDRFLPENKGNIHPFTHMPFGMGPRNCIAIRFALLEAKVALAKLLLKAELEVAPGFKLTLESVNAMMRPKDGIMLSLMPVKELII</sequence>
<evidence type="ECO:0000256" key="8">
    <source>
        <dbReference type="ARBA" id="ARBA00022848"/>
    </source>
</evidence>
<dbReference type="Pfam" id="PF00067">
    <property type="entry name" value="p450"/>
    <property type="match status" value="1"/>
</dbReference>
<dbReference type="GO" id="GO:0005789">
    <property type="term" value="C:endoplasmic reticulum membrane"/>
    <property type="evidence" value="ECO:0007669"/>
    <property type="project" value="UniProtKB-SubCell"/>
</dbReference>
<dbReference type="InterPro" id="IPR050476">
    <property type="entry name" value="Insect_CytP450_Detox"/>
</dbReference>
<evidence type="ECO:0000256" key="3">
    <source>
        <dbReference type="ARBA" id="ARBA00004406"/>
    </source>
</evidence>
<dbReference type="PANTHER" id="PTHR24292">
    <property type="entry name" value="CYTOCHROME P450"/>
    <property type="match status" value="1"/>
</dbReference>
<evidence type="ECO:0000256" key="5">
    <source>
        <dbReference type="ARBA" id="ARBA00022617"/>
    </source>
</evidence>
<dbReference type="EMBL" id="JACEEZ010010068">
    <property type="protein sequence ID" value="KAG0722067.1"/>
    <property type="molecule type" value="Genomic_DNA"/>
</dbReference>
<evidence type="ECO:0000256" key="12">
    <source>
        <dbReference type="ARBA" id="ARBA00023136"/>
    </source>
</evidence>
<dbReference type="GO" id="GO:0020037">
    <property type="term" value="F:heme binding"/>
    <property type="evidence" value="ECO:0007669"/>
    <property type="project" value="InterPro"/>
</dbReference>
<keyword evidence="12" id="KW-0472">Membrane</keyword>
<comment type="subcellular location">
    <subcellularLocation>
        <location evidence="3">Endoplasmic reticulum membrane</location>
        <topology evidence="3">Peripheral membrane protein</topology>
    </subcellularLocation>
    <subcellularLocation>
        <location evidence="2">Microsome membrane</location>
        <topology evidence="2">Peripheral membrane protein</topology>
    </subcellularLocation>
</comment>
<organism evidence="15 16">
    <name type="scientific">Chionoecetes opilio</name>
    <name type="common">Atlantic snow crab</name>
    <name type="synonym">Cancer opilio</name>
    <dbReference type="NCBI Taxonomy" id="41210"/>
    <lineage>
        <taxon>Eukaryota</taxon>
        <taxon>Metazoa</taxon>
        <taxon>Ecdysozoa</taxon>
        <taxon>Arthropoda</taxon>
        <taxon>Crustacea</taxon>
        <taxon>Multicrustacea</taxon>
        <taxon>Malacostraca</taxon>
        <taxon>Eumalacostraca</taxon>
        <taxon>Eucarida</taxon>
        <taxon>Decapoda</taxon>
        <taxon>Pleocyemata</taxon>
        <taxon>Brachyura</taxon>
        <taxon>Eubrachyura</taxon>
        <taxon>Majoidea</taxon>
        <taxon>Majidae</taxon>
        <taxon>Chionoecetes</taxon>
    </lineage>
</organism>
<dbReference type="InterPro" id="IPR001128">
    <property type="entry name" value="Cyt_P450"/>
</dbReference>
<dbReference type="GO" id="GO:0005506">
    <property type="term" value="F:iron ion binding"/>
    <property type="evidence" value="ECO:0007669"/>
    <property type="project" value="InterPro"/>
</dbReference>
<dbReference type="PRINTS" id="PR00463">
    <property type="entry name" value="EP450I"/>
</dbReference>
<dbReference type="GO" id="GO:0016705">
    <property type="term" value="F:oxidoreductase activity, acting on paired donors, with incorporation or reduction of molecular oxygen"/>
    <property type="evidence" value="ECO:0007669"/>
    <property type="project" value="InterPro"/>
</dbReference>
<dbReference type="InterPro" id="IPR036396">
    <property type="entry name" value="Cyt_P450_sf"/>
</dbReference>
<dbReference type="InterPro" id="IPR002401">
    <property type="entry name" value="Cyt_P450_E_grp-I"/>
</dbReference>
<dbReference type="PROSITE" id="PS00086">
    <property type="entry name" value="CYTOCHROME_P450"/>
    <property type="match status" value="1"/>
</dbReference>
<dbReference type="PANTHER" id="PTHR24292:SF102">
    <property type="entry name" value="CYTOCHROME P450 FAMILY-RELATED"/>
    <property type="match status" value="1"/>
</dbReference>
<comment type="cofactor">
    <cofactor evidence="1 13">
        <name>heme</name>
        <dbReference type="ChEBI" id="CHEBI:30413"/>
    </cofactor>
</comment>
<comment type="similarity">
    <text evidence="4 14">Belongs to the cytochrome P450 family.</text>
</comment>
<keyword evidence="16" id="KW-1185">Reference proteome</keyword>
<evidence type="ECO:0000256" key="7">
    <source>
        <dbReference type="ARBA" id="ARBA00022824"/>
    </source>
</evidence>
<dbReference type="InterPro" id="IPR017972">
    <property type="entry name" value="Cyt_P450_CS"/>
</dbReference>
<keyword evidence="11 14" id="KW-0503">Monooxygenase</keyword>
<evidence type="ECO:0000256" key="10">
    <source>
        <dbReference type="ARBA" id="ARBA00023004"/>
    </source>
</evidence>
<keyword evidence="7" id="KW-0256">Endoplasmic reticulum</keyword>
<proteinExistence type="inferred from homology"/>
<dbReference type="OrthoDB" id="6375668at2759"/>
<dbReference type="AlphaFoldDB" id="A0A8J4Y7E7"/>
<dbReference type="Proteomes" id="UP000770661">
    <property type="component" value="Unassembled WGS sequence"/>
</dbReference>
<accession>A0A8J4Y7E7</accession>
<protein>
    <submittedName>
        <fullName evidence="15">Cytochrome P450 9e2</fullName>
    </submittedName>
</protein>
<dbReference type="SUPFAM" id="SSF48264">
    <property type="entry name" value="Cytochrome P450"/>
    <property type="match status" value="1"/>
</dbReference>
<keyword evidence="5 13" id="KW-0349">Heme</keyword>
<evidence type="ECO:0000256" key="11">
    <source>
        <dbReference type="ARBA" id="ARBA00023033"/>
    </source>
</evidence>
<gene>
    <name evidence="15" type="primary">CYP9E2_4</name>
    <name evidence="15" type="ORF">GWK47_045156</name>
</gene>
<evidence type="ECO:0000256" key="1">
    <source>
        <dbReference type="ARBA" id="ARBA00001971"/>
    </source>
</evidence>
<evidence type="ECO:0000256" key="4">
    <source>
        <dbReference type="ARBA" id="ARBA00010617"/>
    </source>
</evidence>
<name>A0A8J4Y7E7_CHIOP</name>
<dbReference type="Gene3D" id="1.10.630.10">
    <property type="entry name" value="Cytochrome P450"/>
    <property type="match status" value="1"/>
</dbReference>
<keyword evidence="10 13" id="KW-0408">Iron</keyword>
<keyword evidence="9 14" id="KW-0560">Oxidoreductase</keyword>
<keyword evidence="8" id="KW-0492">Microsome</keyword>
<evidence type="ECO:0000313" key="15">
    <source>
        <dbReference type="EMBL" id="KAG0722067.1"/>
    </source>
</evidence>
<evidence type="ECO:0000256" key="13">
    <source>
        <dbReference type="PIRSR" id="PIRSR602401-1"/>
    </source>
</evidence>